<dbReference type="KEGG" id="kpin:30175234"/>
<keyword evidence="2" id="KW-1185">Reference proteome</keyword>
<sequence length="234" mass="25961">MSQTNSDTYEDLGCSLVARNTNRYGQVFDIVSIHTPSGDLKSQIYTLVDRTGKEDFLTKYIVGDNEESWRSYVLCQLSSAFDPKSDGKKVASGLNVWAAILEGKVRSLMTFTDLISSAEYISEAAEYGMQMAATASEEIKKFTDNELGPWDEVAAQRYLGKRKFPKAIVLNSLATAKSDRCRGYAKSLVSKLNDYSSQQKKAVFVVADQHSVSAMASHPFSFRVQADRSEAENL</sequence>
<accession>A0AAJ8MN00</accession>
<dbReference type="AlphaFoldDB" id="A0AAJ8MN00"/>
<dbReference type="RefSeq" id="XP_070058596.1">
    <property type="nucleotide sequence ID" value="XM_070202495.1"/>
</dbReference>
<organism evidence="1 2">
    <name type="scientific">Kwoniella pini CBS 10737</name>
    <dbReference type="NCBI Taxonomy" id="1296096"/>
    <lineage>
        <taxon>Eukaryota</taxon>
        <taxon>Fungi</taxon>
        <taxon>Dikarya</taxon>
        <taxon>Basidiomycota</taxon>
        <taxon>Agaricomycotina</taxon>
        <taxon>Tremellomycetes</taxon>
        <taxon>Tremellales</taxon>
        <taxon>Cryptococcaceae</taxon>
        <taxon>Kwoniella</taxon>
    </lineage>
</organism>
<evidence type="ECO:0000313" key="2">
    <source>
        <dbReference type="Proteomes" id="UP000094020"/>
    </source>
</evidence>
<reference evidence="1" key="1">
    <citation type="submission" date="2013-07" db="EMBL/GenBank/DDBJ databases">
        <authorList>
            <consortium name="The Broad Institute Genome Sequencing Platform"/>
            <person name="Cuomo C."/>
            <person name="Litvintseva A."/>
            <person name="Chen Y."/>
            <person name="Heitman J."/>
            <person name="Sun S."/>
            <person name="Springer D."/>
            <person name="Dromer F."/>
            <person name="Young S.K."/>
            <person name="Zeng Q."/>
            <person name="Gargeya S."/>
            <person name="Fitzgerald M."/>
            <person name="Abouelleil A."/>
            <person name="Alvarado L."/>
            <person name="Berlin A.M."/>
            <person name="Chapman S.B."/>
            <person name="Dewar J."/>
            <person name="Goldberg J."/>
            <person name="Griggs A."/>
            <person name="Gujja S."/>
            <person name="Hansen M."/>
            <person name="Howarth C."/>
            <person name="Imamovic A."/>
            <person name="Larimer J."/>
            <person name="McCowan C."/>
            <person name="Murphy C."/>
            <person name="Pearson M."/>
            <person name="Priest M."/>
            <person name="Roberts A."/>
            <person name="Saif S."/>
            <person name="Shea T."/>
            <person name="Sykes S."/>
            <person name="Wortman J."/>
            <person name="Nusbaum C."/>
            <person name="Birren B."/>
        </authorList>
    </citation>
    <scope>NUCLEOTIDE SEQUENCE</scope>
    <source>
        <strain evidence="1">CBS 10737</strain>
    </source>
</reference>
<evidence type="ECO:0000313" key="1">
    <source>
        <dbReference type="EMBL" id="WWC68121.1"/>
    </source>
</evidence>
<name>A0AAJ8MN00_9TREE</name>
<proteinExistence type="predicted"/>
<dbReference type="EMBL" id="CP144520">
    <property type="protein sequence ID" value="WWC68121.1"/>
    <property type="molecule type" value="Genomic_DNA"/>
</dbReference>
<dbReference type="GeneID" id="30175234"/>
<gene>
    <name evidence="1" type="ORF">I206_102042</name>
</gene>
<dbReference type="Proteomes" id="UP000094020">
    <property type="component" value="Chromosome 2"/>
</dbReference>
<protein>
    <submittedName>
        <fullName evidence="1">Uncharacterized protein</fullName>
    </submittedName>
</protein>
<reference evidence="1" key="2">
    <citation type="submission" date="2024-02" db="EMBL/GenBank/DDBJ databases">
        <title>Comparative genomics of Cryptococcus and Kwoniella reveals pathogenesis evolution and contrasting modes of karyotype evolution via chromosome fusion or intercentromeric recombination.</title>
        <authorList>
            <person name="Coelho M.A."/>
            <person name="David-Palma M."/>
            <person name="Shea T."/>
            <person name="Bowers K."/>
            <person name="McGinley-Smith S."/>
            <person name="Mohammad A.W."/>
            <person name="Gnirke A."/>
            <person name="Yurkov A.M."/>
            <person name="Nowrousian M."/>
            <person name="Sun S."/>
            <person name="Cuomo C.A."/>
            <person name="Heitman J."/>
        </authorList>
    </citation>
    <scope>NUCLEOTIDE SEQUENCE</scope>
    <source>
        <strain evidence="1">CBS 10737</strain>
    </source>
</reference>